<evidence type="ECO:0000256" key="2">
    <source>
        <dbReference type="ARBA" id="ARBA00006247"/>
    </source>
</evidence>
<dbReference type="PANTHER" id="PTHR43808">
    <property type="entry name" value="ACETYLORNITHINE DEACETYLASE"/>
    <property type="match status" value="1"/>
</dbReference>
<dbReference type="Pfam" id="PF01546">
    <property type="entry name" value="Peptidase_M20"/>
    <property type="match status" value="1"/>
</dbReference>
<dbReference type="InterPro" id="IPR002933">
    <property type="entry name" value="Peptidase_M20"/>
</dbReference>
<dbReference type="InterPro" id="IPR036264">
    <property type="entry name" value="Bact_exopeptidase_dim_dom"/>
</dbReference>
<dbReference type="KEGG" id="abac:LuPra_02131"/>
<dbReference type="GO" id="GO:0046872">
    <property type="term" value="F:metal ion binding"/>
    <property type="evidence" value="ECO:0007669"/>
    <property type="project" value="UniProtKB-KW"/>
</dbReference>
<dbReference type="EC" id="3.5.1.18" evidence="7"/>
<feature type="domain" description="Peptidase M20 dimerisation" evidence="6">
    <location>
        <begin position="185"/>
        <end position="326"/>
    </location>
</feature>
<dbReference type="Gene3D" id="3.40.630.10">
    <property type="entry name" value="Zn peptidases"/>
    <property type="match status" value="1"/>
</dbReference>
<gene>
    <name evidence="7" type="primary">dapE_1</name>
    <name evidence="7" type="ORF">LuPra_02131</name>
</gene>
<keyword evidence="4 7" id="KW-0378">Hydrolase</keyword>
<dbReference type="EMBL" id="CP015136">
    <property type="protein sequence ID" value="AMY08925.1"/>
    <property type="molecule type" value="Genomic_DNA"/>
</dbReference>
<dbReference type="PATRIC" id="fig|1813736.3.peg.2236"/>
<keyword evidence="8" id="KW-1185">Reference proteome</keyword>
<dbReference type="Proteomes" id="UP000076079">
    <property type="component" value="Chromosome"/>
</dbReference>
<evidence type="ECO:0000313" key="8">
    <source>
        <dbReference type="Proteomes" id="UP000076079"/>
    </source>
</evidence>
<evidence type="ECO:0000313" key="7">
    <source>
        <dbReference type="EMBL" id="AMY08925.1"/>
    </source>
</evidence>
<evidence type="ECO:0000256" key="3">
    <source>
        <dbReference type="ARBA" id="ARBA00022723"/>
    </source>
</evidence>
<evidence type="ECO:0000256" key="1">
    <source>
        <dbReference type="ARBA" id="ARBA00001947"/>
    </source>
</evidence>
<accession>A0A143PK28</accession>
<evidence type="ECO:0000256" key="5">
    <source>
        <dbReference type="ARBA" id="ARBA00022833"/>
    </source>
</evidence>
<keyword evidence="5" id="KW-0862">Zinc</keyword>
<dbReference type="SUPFAM" id="SSF55031">
    <property type="entry name" value="Bacterial exopeptidase dimerisation domain"/>
    <property type="match status" value="1"/>
</dbReference>
<comment type="cofactor">
    <cofactor evidence="1">
        <name>Zn(2+)</name>
        <dbReference type="ChEBI" id="CHEBI:29105"/>
    </cofactor>
</comment>
<dbReference type="PANTHER" id="PTHR43808:SF8">
    <property type="entry name" value="PEPTIDASE M20 DIMERISATION DOMAIN-CONTAINING PROTEIN"/>
    <property type="match status" value="1"/>
</dbReference>
<dbReference type="AlphaFoldDB" id="A0A143PK28"/>
<dbReference type="InterPro" id="IPR050072">
    <property type="entry name" value="Peptidase_M20A"/>
</dbReference>
<comment type="similarity">
    <text evidence="2">Belongs to the peptidase M20A family.</text>
</comment>
<dbReference type="Gene3D" id="3.30.70.360">
    <property type="match status" value="1"/>
</dbReference>
<dbReference type="PIRSF" id="PIRSF036696">
    <property type="entry name" value="ACY-1"/>
    <property type="match status" value="1"/>
</dbReference>
<dbReference type="InterPro" id="IPR001261">
    <property type="entry name" value="ArgE/DapE_CS"/>
</dbReference>
<dbReference type="GO" id="GO:0009014">
    <property type="term" value="F:succinyl-diaminopimelate desuccinylase activity"/>
    <property type="evidence" value="ECO:0007669"/>
    <property type="project" value="UniProtKB-EC"/>
</dbReference>
<dbReference type="Pfam" id="PF07687">
    <property type="entry name" value="M20_dimer"/>
    <property type="match status" value="1"/>
</dbReference>
<evidence type="ECO:0000259" key="6">
    <source>
        <dbReference type="Pfam" id="PF07687"/>
    </source>
</evidence>
<dbReference type="SUPFAM" id="SSF53187">
    <property type="entry name" value="Zn-dependent exopeptidases"/>
    <property type="match status" value="1"/>
</dbReference>
<dbReference type="InterPro" id="IPR011650">
    <property type="entry name" value="Peptidase_M20_dimer"/>
</dbReference>
<reference evidence="8" key="2">
    <citation type="submission" date="2016-04" db="EMBL/GenBank/DDBJ databases">
        <title>First Complete Genome Sequence of a Subdivision 6 Acidobacterium.</title>
        <authorList>
            <person name="Huang S."/>
            <person name="Vieira S."/>
            <person name="Bunk B."/>
            <person name="Riedel T."/>
            <person name="Sproeer C."/>
            <person name="Overmann J."/>
        </authorList>
    </citation>
    <scope>NUCLEOTIDE SEQUENCE [LARGE SCALE GENOMIC DNA]</scope>
    <source>
        <strain evidence="8">DSM 100886 HEG_-6_39</strain>
    </source>
</reference>
<dbReference type="Gene3D" id="1.10.150.900">
    <property type="match status" value="1"/>
</dbReference>
<name>A0A143PK28_LUTPR</name>
<organism evidence="7 8">
    <name type="scientific">Luteitalea pratensis</name>
    <dbReference type="NCBI Taxonomy" id="1855912"/>
    <lineage>
        <taxon>Bacteria</taxon>
        <taxon>Pseudomonadati</taxon>
        <taxon>Acidobacteriota</taxon>
        <taxon>Vicinamibacteria</taxon>
        <taxon>Vicinamibacterales</taxon>
        <taxon>Vicinamibacteraceae</taxon>
        <taxon>Luteitalea</taxon>
    </lineage>
</organism>
<proteinExistence type="inferred from homology"/>
<protein>
    <submittedName>
        <fullName evidence="7">Putative succinyl-diaminopimelate desuccinylase</fullName>
        <ecNumber evidence="7">3.5.1.18</ecNumber>
    </submittedName>
</protein>
<dbReference type="PROSITE" id="PS00758">
    <property type="entry name" value="ARGE_DAPE_CPG2_1"/>
    <property type="match status" value="1"/>
</dbReference>
<sequence>MEHFQAILRLDTSNPPGNEGLVVDYLEAVLKKNGIETKRFANDPARPNLVARLRGTGKKRPLLVMGHTDVVKVDPGKWTHPPFSATRDGGYVYGRGTVDDKDNAVAGLMVMLQLKRLNVPLDRDVILLAEAGEEASTQFGIKFMVENHWPEIDAEYCFAEGGGVTRTGGQIRFATVQSSEKIPYGVTLTARGPSGHGSTPLRTNAVAHLAKAVARIAEWQPPMRLNDTTRAYFERLAAISSPADAARYRAVLTPQSAEAQEHFAVNEPRTNSMLRTSVSPNILAGGYQVNIIPSEATATLDVRALPDENIEQFIEEIRKIVADPAVDVARNDRNTRPGAPPSRIDSEAFFAVEQAVKARYGANVATLPAMSPGATDMAYLRAKGMQCYGVGPLTDSEDGPKGFGAHSDQERILESSLHTFVKFNWDIVVKVAGAR</sequence>
<reference evidence="7 8" key="1">
    <citation type="journal article" date="2016" name="Genome Announc.">
        <title>First Complete Genome Sequence of a Subdivision 6 Acidobacterium Strain.</title>
        <authorList>
            <person name="Huang S."/>
            <person name="Vieira S."/>
            <person name="Bunk B."/>
            <person name="Riedel T."/>
            <person name="Sproer C."/>
            <person name="Overmann J."/>
        </authorList>
    </citation>
    <scope>NUCLEOTIDE SEQUENCE [LARGE SCALE GENOMIC DNA]</scope>
    <source>
        <strain evidence="8">DSM 100886 HEG_-6_39</strain>
    </source>
</reference>
<keyword evidence="3" id="KW-0479">Metal-binding</keyword>
<dbReference type="STRING" id="1855912.LuPra_02131"/>
<evidence type="ECO:0000256" key="4">
    <source>
        <dbReference type="ARBA" id="ARBA00022801"/>
    </source>
</evidence>